<gene>
    <name evidence="9" type="ORF">H8S44_02340</name>
</gene>
<keyword evidence="4 8" id="KW-1003">Cell membrane</keyword>
<evidence type="ECO:0000256" key="3">
    <source>
        <dbReference type="ARBA" id="ARBA00022448"/>
    </source>
</evidence>
<evidence type="ECO:0000256" key="5">
    <source>
        <dbReference type="ARBA" id="ARBA00022692"/>
    </source>
</evidence>
<dbReference type="PANTHER" id="PTHR30269">
    <property type="entry name" value="TRANSMEMBRANE PROTEIN YFCA"/>
    <property type="match status" value="1"/>
</dbReference>
<name>A0A923L9W1_9FIRM</name>
<evidence type="ECO:0000256" key="4">
    <source>
        <dbReference type="ARBA" id="ARBA00022475"/>
    </source>
</evidence>
<dbReference type="Proteomes" id="UP000649345">
    <property type="component" value="Unassembled WGS sequence"/>
</dbReference>
<dbReference type="RefSeq" id="WP_186872680.1">
    <property type="nucleotide sequence ID" value="NZ_JACOOR010000001.1"/>
</dbReference>
<feature type="transmembrane region" description="Helical" evidence="8">
    <location>
        <begin position="7"/>
        <end position="33"/>
    </location>
</feature>
<feature type="transmembrane region" description="Helical" evidence="8">
    <location>
        <begin position="98"/>
        <end position="116"/>
    </location>
</feature>
<evidence type="ECO:0000256" key="6">
    <source>
        <dbReference type="ARBA" id="ARBA00022989"/>
    </source>
</evidence>
<feature type="transmembrane region" description="Helical" evidence="8">
    <location>
        <begin position="128"/>
        <end position="157"/>
    </location>
</feature>
<proteinExistence type="inferred from homology"/>
<evidence type="ECO:0000313" key="9">
    <source>
        <dbReference type="EMBL" id="MBC5658626.1"/>
    </source>
</evidence>
<keyword evidence="3" id="KW-0813">Transport</keyword>
<reference evidence="9" key="1">
    <citation type="submission" date="2020-08" db="EMBL/GenBank/DDBJ databases">
        <title>Genome public.</title>
        <authorList>
            <person name="Liu C."/>
            <person name="Sun Q."/>
        </authorList>
    </citation>
    <scope>NUCLEOTIDE SEQUENCE</scope>
    <source>
        <strain evidence="9">NSJ-68</strain>
    </source>
</reference>
<comment type="caution">
    <text evidence="9">The sequence shown here is derived from an EMBL/GenBank/DDBJ whole genome shotgun (WGS) entry which is preliminary data.</text>
</comment>
<evidence type="ECO:0000256" key="7">
    <source>
        <dbReference type="ARBA" id="ARBA00023136"/>
    </source>
</evidence>
<evidence type="ECO:0000313" key="10">
    <source>
        <dbReference type="Proteomes" id="UP000649345"/>
    </source>
</evidence>
<feature type="transmembrane region" description="Helical" evidence="8">
    <location>
        <begin position="73"/>
        <end position="92"/>
    </location>
</feature>
<dbReference type="Pfam" id="PF01925">
    <property type="entry name" value="TauE"/>
    <property type="match status" value="1"/>
</dbReference>
<keyword evidence="10" id="KW-1185">Reference proteome</keyword>
<sequence>MAEYFRYILFFITIFISNTIQVITGFAGAMLAMPPSIRLIGVGPAKAIVSIVSGASCVYVAVRYWRDINKKELLKILALMGIGMYTGIRLFYMLKLDILLKLYGVIIILIALKKLFVKKEIQMPPAVLYLCLVMAGMIHGMFISGGSFLVVYAVWALHEKQEFRATVSAVWVVLNSFLLYDHYQAGYFTAQTGRILVISVLPFLMAVWLGNQLVQKISAEKFLLLTYILLLASGAVAVL</sequence>
<evidence type="ECO:0000256" key="1">
    <source>
        <dbReference type="ARBA" id="ARBA00004651"/>
    </source>
</evidence>
<organism evidence="9 10">
    <name type="scientific">Anaerosacchariphilus hominis</name>
    <dbReference type="NCBI Taxonomy" id="2763017"/>
    <lineage>
        <taxon>Bacteria</taxon>
        <taxon>Bacillati</taxon>
        <taxon>Bacillota</taxon>
        <taxon>Clostridia</taxon>
        <taxon>Lachnospirales</taxon>
        <taxon>Lachnospiraceae</taxon>
        <taxon>Anaerosacchariphilus</taxon>
    </lineage>
</organism>
<feature type="transmembrane region" description="Helical" evidence="8">
    <location>
        <begin position="192"/>
        <end position="210"/>
    </location>
</feature>
<feature type="transmembrane region" description="Helical" evidence="8">
    <location>
        <begin position="222"/>
        <end position="238"/>
    </location>
</feature>
<comment type="subcellular location">
    <subcellularLocation>
        <location evidence="1 8">Cell membrane</location>
        <topology evidence="1 8">Multi-pass membrane protein</topology>
    </subcellularLocation>
</comment>
<dbReference type="InterPro" id="IPR002781">
    <property type="entry name" value="TM_pro_TauE-like"/>
</dbReference>
<keyword evidence="7 8" id="KW-0472">Membrane</keyword>
<keyword evidence="5 8" id="KW-0812">Transmembrane</keyword>
<accession>A0A923L9W1</accession>
<keyword evidence="6 8" id="KW-1133">Transmembrane helix</keyword>
<dbReference type="InterPro" id="IPR052017">
    <property type="entry name" value="TSUP"/>
</dbReference>
<dbReference type="PANTHER" id="PTHR30269:SF37">
    <property type="entry name" value="MEMBRANE TRANSPORTER PROTEIN"/>
    <property type="match status" value="1"/>
</dbReference>
<dbReference type="GO" id="GO:0005886">
    <property type="term" value="C:plasma membrane"/>
    <property type="evidence" value="ECO:0007669"/>
    <property type="project" value="UniProtKB-SubCell"/>
</dbReference>
<evidence type="ECO:0000256" key="2">
    <source>
        <dbReference type="ARBA" id="ARBA00009142"/>
    </source>
</evidence>
<dbReference type="EMBL" id="JACOOR010000001">
    <property type="protein sequence ID" value="MBC5658626.1"/>
    <property type="molecule type" value="Genomic_DNA"/>
</dbReference>
<dbReference type="AlphaFoldDB" id="A0A923L9W1"/>
<protein>
    <recommendedName>
        <fullName evidence="8">Probable membrane transporter protein</fullName>
    </recommendedName>
</protein>
<evidence type="ECO:0000256" key="8">
    <source>
        <dbReference type="RuleBase" id="RU363041"/>
    </source>
</evidence>
<comment type="similarity">
    <text evidence="2 8">Belongs to the 4-toluene sulfonate uptake permease (TSUP) (TC 2.A.102) family.</text>
</comment>
<feature type="transmembrane region" description="Helical" evidence="8">
    <location>
        <begin position="39"/>
        <end position="61"/>
    </location>
</feature>